<dbReference type="GO" id="GO:0016020">
    <property type="term" value="C:membrane"/>
    <property type="evidence" value="ECO:0000318"/>
    <property type="project" value="GO_Central"/>
</dbReference>
<dbReference type="WormBase" id="T09E11.4">
    <property type="protein sequence ID" value="CE42166"/>
    <property type="gene ID" value="WBGene00011653"/>
    <property type="gene designation" value="oac-43"/>
</dbReference>
<keyword evidence="1" id="KW-0812">Transmembrane</keyword>
<dbReference type="Pfam" id="PF19040">
    <property type="entry name" value="SGNH"/>
    <property type="match status" value="1"/>
</dbReference>
<dbReference type="GO" id="GO:0016747">
    <property type="term" value="F:acyltransferase activity, transferring groups other than amino-acyl groups"/>
    <property type="evidence" value="ECO:0007669"/>
    <property type="project" value="InterPro"/>
</dbReference>
<proteinExistence type="predicted"/>
<dbReference type="InterPro" id="IPR002656">
    <property type="entry name" value="Acyl_transf_3_dom"/>
</dbReference>
<feature type="domain" description="Acyltransferase 3" evidence="2">
    <location>
        <begin position="11"/>
        <end position="337"/>
    </location>
</feature>
<keyword evidence="1" id="KW-0472">Membrane</keyword>
<dbReference type="PaxDb" id="6239-T09E11.4"/>
<dbReference type="EMBL" id="BX284601">
    <property type="protein sequence ID" value="CAB03533.4"/>
    <property type="molecule type" value="Genomic_DNA"/>
</dbReference>
<dbReference type="PANTHER" id="PTHR23028">
    <property type="entry name" value="ACETYLTRANSFERASE"/>
    <property type="match status" value="1"/>
</dbReference>
<dbReference type="Pfam" id="PF01757">
    <property type="entry name" value="Acyl_transf_3"/>
    <property type="match status" value="1"/>
</dbReference>
<dbReference type="STRING" id="6239.T09E11.4.1"/>
<dbReference type="Proteomes" id="UP000001940">
    <property type="component" value="Chromosome I"/>
</dbReference>
<dbReference type="UCSC" id="T09E11.4">
    <property type="organism name" value="c. elegans"/>
</dbReference>
<keyword evidence="5" id="KW-1185">Reference proteome</keyword>
<dbReference type="AGR" id="WB:WBGene00011653"/>
<dbReference type="GeneID" id="188332"/>
<dbReference type="PhylomeDB" id="O02306"/>
<dbReference type="OrthoDB" id="5825384at2759"/>
<feature type="transmembrane region" description="Helical" evidence="1">
    <location>
        <begin position="263"/>
        <end position="280"/>
    </location>
</feature>
<dbReference type="PANTHER" id="PTHR23028:SF118">
    <property type="entry name" value="ACYL_TRANSF_3 DOMAIN-CONTAINING PROTEIN"/>
    <property type="match status" value="1"/>
</dbReference>
<dbReference type="KEGG" id="cel:CELE_T09E11.4"/>
<dbReference type="FunCoup" id="O02306">
    <property type="interactions" value="39"/>
</dbReference>
<feature type="transmembrane region" description="Helical" evidence="1">
    <location>
        <begin position="319"/>
        <end position="337"/>
    </location>
</feature>
<evidence type="ECO:0000313" key="4">
    <source>
        <dbReference type="EMBL" id="CAB03533.4"/>
    </source>
</evidence>
<sequence>MSTKVFSKRQDLQAIRGLAILSVLGFHFYPNQFPNGYLGVDQFFVLSGFLMCMLLSKTSGMSIPAVFLYFYTRRLKRILPMYFFAIFLALIALYTVFSVTTVLQNQYSALRALFFTSNRQKTGPENYFEKLSLAVDIFTHTWSLSVEVQFYLIVPVIFLIGDVLSGNKQLGYYFALGATSLSYHLLSPPDVSFNSVFARIWQFLIGMVVYIRQRHRSSIPTDEPESGKVLENVDGEESSSVKYLFLFPMIFLAIFEYPLPPTLMRLIFTIFTGCFILYSVDDDYLENRFLTYIGDISYTLYLVHWPIYAYCKLSYPESISVLTTGLIVSILMSVVLYETFERWYLKLSNINVAILVVALFTSNLILIYKDSIFNTTEIPTPSNSTNLDGVTDDMDVYDAIRLNAHWIMTDLTGLVPPKCTRETPGKDWCNYEVNGTDLKLAVLGNSIAENHLKMFIQECGYRSYNLRAYTFNGCEPLAAFETEPHCKIQLKEYDSFLKNTQPDYAFIFTRFFATGFVTNSNSTETDPVYLEMRDQMRKFIPNIKKKLYILDAFPRVEMSYTLKVARDLKNGRNLDDIHKYLMLFDNYKLARQRTEAIVKECGAKCELIDYEPLLFNKTTNRFEYFDSRGFLYFTAVNHLSVHGLELVRPIYTKICRDLE</sequence>
<dbReference type="InterPro" id="IPR050879">
    <property type="entry name" value="Acyltransferase_3"/>
</dbReference>
<feature type="transmembrane region" description="Helical" evidence="1">
    <location>
        <begin position="12"/>
        <end position="30"/>
    </location>
</feature>
<dbReference type="GO" id="GO:0000271">
    <property type="term" value="P:polysaccharide biosynthetic process"/>
    <property type="evidence" value="ECO:0000318"/>
    <property type="project" value="GO_Central"/>
</dbReference>
<feature type="domain" description="SGNH" evidence="3">
    <location>
        <begin position="419"/>
        <end position="652"/>
    </location>
</feature>
<evidence type="ECO:0000256" key="1">
    <source>
        <dbReference type="SAM" id="Phobius"/>
    </source>
</evidence>
<evidence type="ECO:0000259" key="2">
    <source>
        <dbReference type="Pfam" id="PF01757"/>
    </source>
</evidence>
<name>O02306_CAEEL</name>
<evidence type="ECO:0000313" key="5">
    <source>
        <dbReference type="Proteomes" id="UP000001940"/>
    </source>
</evidence>
<feature type="transmembrane region" description="Helical" evidence="1">
    <location>
        <begin position="148"/>
        <end position="165"/>
    </location>
</feature>
<feature type="transmembrane region" description="Helical" evidence="1">
    <location>
        <begin position="289"/>
        <end position="307"/>
    </location>
</feature>
<reference evidence="4 5" key="1">
    <citation type="journal article" date="1998" name="Science">
        <title>Genome sequence of the nematode C. elegans: a platform for investigating biology.</title>
        <authorList>
            <consortium name="The C. elegans sequencing consortium"/>
            <person name="Sulson J.E."/>
            <person name="Waterston R."/>
        </authorList>
    </citation>
    <scope>NUCLEOTIDE SEQUENCE [LARGE SCALE GENOMIC DNA]</scope>
    <source>
        <strain evidence="4 5">Bristol N2</strain>
    </source>
</reference>
<dbReference type="CTD" id="188332"/>
<dbReference type="eggNOG" id="ENOG502SGA9">
    <property type="taxonomic scope" value="Eukaryota"/>
</dbReference>
<accession>O02306</accession>
<dbReference type="AlphaFoldDB" id="O02306"/>
<dbReference type="InterPro" id="IPR043968">
    <property type="entry name" value="SGNH"/>
</dbReference>
<feature type="transmembrane region" description="Helical" evidence="1">
    <location>
        <begin position="42"/>
        <end position="70"/>
    </location>
</feature>
<gene>
    <name evidence="4 6" type="primary">oac-43</name>
    <name evidence="4" type="ORF">CELE_T09E11.4</name>
    <name evidence="6" type="ORF">T09E11.4</name>
</gene>
<feature type="transmembrane region" description="Helical" evidence="1">
    <location>
        <begin position="170"/>
        <end position="186"/>
    </location>
</feature>
<dbReference type="HOGENOM" id="CLU_005679_12_1_1"/>
<keyword evidence="1" id="KW-1133">Transmembrane helix</keyword>
<evidence type="ECO:0000313" key="6">
    <source>
        <dbReference type="WormBase" id="T09E11.4"/>
    </source>
</evidence>
<feature type="transmembrane region" description="Helical" evidence="1">
    <location>
        <begin position="349"/>
        <end position="368"/>
    </location>
</feature>
<dbReference type="RefSeq" id="NP_493129.3">
    <property type="nucleotide sequence ID" value="NM_060728.3"/>
</dbReference>
<feature type="transmembrane region" description="Helical" evidence="1">
    <location>
        <begin position="82"/>
        <end position="103"/>
    </location>
</feature>
<organism evidence="4 5">
    <name type="scientific">Caenorhabditis elegans</name>
    <dbReference type="NCBI Taxonomy" id="6239"/>
    <lineage>
        <taxon>Eukaryota</taxon>
        <taxon>Metazoa</taxon>
        <taxon>Ecdysozoa</taxon>
        <taxon>Nematoda</taxon>
        <taxon>Chromadorea</taxon>
        <taxon>Rhabditida</taxon>
        <taxon>Rhabditina</taxon>
        <taxon>Rhabditomorpha</taxon>
        <taxon>Rhabditoidea</taxon>
        <taxon>Rhabditidae</taxon>
        <taxon>Peloderinae</taxon>
        <taxon>Caenorhabditis</taxon>
    </lineage>
</organism>
<evidence type="ECO:0000259" key="3">
    <source>
        <dbReference type="Pfam" id="PF19040"/>
    </source>
</evidence>
<protein>
    <submittedName>
        <fullName evidence="4">Acyl_transf_3 domain-containing protein</fullName>
    </submittedName>
</protein>
<dbReference type="InParanoid" id="O02306"/>